<feature type="region of interest" description="Disordered" evidence="1">
    <location>
        <begin position="1"/>
        <end position="45"/>
    </location>
</feature>
<sequence>MDAPTMAIGEMHAPTTARWTQQRQRDGCTKDISDRQGKRRGGDER</sequence>
<reference evidence="2" key="1">
    <citation type="submission" date="2020-09" db="EMBL/GenBank/DDBJ databases">
        <title>Genome-Enabled Discovery of Anthraquinone Biosynthesis in Senna tora.</title>
        <authorList>
            <person name="Kang S.-H."/>
            <person name="Pandey R.P."/>
            <person name="Lee C.-M."/>
            <person name="Sim J.-S."/>
            <person name="Jeong J.-T."/>
            <person name="Choi B.-S."/>
            <person name="Jung M."/>
            <person name="Ginzburg D."/>
            <person name="Zhao K."/>
            <person name="Won S.Y."/>
            <person name="Oh T.-J."/>
            <person name="Yu Y."/>
            <person name="Kim N.-H."/>
            <person name="Lee O.R."/>
            <person name="Lee T.-H."/>
            <person name="Bashyal P."/>
            <person name="Kim T.-S."/>
            <person name="Lee W.-H."/>
            <person name="Kawkins C."/>
            <person name="Kim C.-K."/>
            <person name="Kim J.S."/>
            <person name="Ahn B.O."/>
            <person name="Rhee S.Y."/>
            <person name="Sohng J.K."/>
        </authorList>
    </citation>
    <scope>NUCLEOTIDE SEQUENCE</scope>
    <source>
        <tissue evidence="2">Leaf</tissue>
    </source>
</reference>
<protein>
    <submittedName>
        <fullName evidence="2">Uncharacterized protein</fullName>
    </submittedName>
</protein>
<evidence type="ECO:0000313" key="2">
    <source>
        <dbReference type="EMBL" id="KAF7802490.1"/>
    </source>
</evidence>
<accession>A0A834VZB4</accession>
<gene>
    <name evidence="2" type="ORF">G2W53_041601</name>
</gene>
<keyword evidence="3" id="KW-1185">Reference proteome</keyword>
<evidence type="ECO:0000256" key="1">
    <source>
        <dbReference type="SAM" id="MobiDB-lite"/>
    </source>
</evidence>
<dbReference type="Proteomes" id="UP000634136">
    <property type="component" value="Unassembled WGS sequence"/>
</dbReference>
<evidence type="ECO:0000313" key="3">
    <source>
        <dbReference type="Proteomes" id="UP000634136"/>
    </source>
</evidence>
<name>A0A834VZB4_9FABA</name>
<dbReference type="EMBL" id="JAAIUW010000013">
    <property type="protein sequence ID" value="KAF7802490.1"/>
    <property type="molecule type" value="Genomic_DNA"/>
</dbReference>
<feature type="compositionally biased region" description="Basic and acidic residues" evidence="1">
    <location>
        <begin position="23"/>
        <end position="45"/>
    </location>
</feature>
<dbReference type="AlphaFoldDB" id="A0A834VZB4"/>
<organism evidence="2 3">
    <name type="scientific">Senna tora</name>
    <dbReference type="NCBI Taxonomy" id="362788"/>
    <lineage>
        <taxon>Eukaryota</taxon>
        <taxon>Viridiplantae</taxon>
        <taxon>Streptophyta</taxon>
        <taxon>Embryophyta</taxon>
        <taxon>Tracheophyta</taxon>
        <taxon>Spermatophyta</taxon>
        <taxon>Magnoliopsida</taxon>
        <taxon>eudicotyledons</taxon>
        <taxon>Gunneridae</taxon>
        <taxon>Pentapetalae</taxon>
        <taxon>rosids</taxon>
        <taxon>fabids</taxon>
        <taxon>Fabales</taxon>
        <taxon>Fabaceae</taxon>
        <taxon>Caesalpinioideae</taxon>
        <taxon>Cassia clade</taxon>
        <taxon>Senna</taxon>
    </lineage>
</organism>
<proteinExistence type="predicted"/>
<comment type="caution">
    <text evidence="2">The sequence shown here is derived from an EMBL/GenBank/DDBJ whole genome shotgun (WGS) entry which is preliminary data.</text>
</comment>